<keyword evidence="2" id="KW-0863">Zinc-finger</keyword>
<dbReference type="Pfam" id="PF23113">
    <property type="entry name" value="MARCHF6_C"/>
    <property type="match status" value="1"/>
</dbReference>
<dbReference type="Proteomes" id="UP000836841">
    <property type="component" value="Chromosome 3"/>
</dbReference>
<dbReference type="SUPFAM" id="SSF57850">
    <property type="entry name" value="RING/U-box"/>
    <property type="match status" value="1"/>
</dbReference>
<feature type="transmembrane region" description="Helical" evidence="4">
    <location>
        <begin position="508"/>
        <end position="529"/>
    </location>
</feature>
<dbReference type="CDD" id="cd16702">
    <property type="entry name" value="RING_CH-C4HC3_MARCH6"/>
    <property type="match status" value="1"/>
</dbReference>
<feature type="transmembrane region" description="Helical" evidence="4">
    <location>
        <begin position="464"/>
        <end position="488"/>
    </location>
</feature>
<evidence type="ECO:0000256" key="2">
    <source>
        <dbReference type="ARBA" id="ARBA00022771"/>
    </source>
</evidence>
<keyword evidence="1" id="KW-0479">Metal-binding</keyword>
<organism evidence="6 7">
    <name type="scientific">Thlaspi arvense</name>
    <name type="common">Field penny-cress</name>
    <dbReference type="NCBI Taxonomy" id="13288"/>
    <lineage>
        <taxon>Eukaryota</taxon>
        <taxon>Viridiplantae</taxon>
        <taxon>Streptophyta</taxon>
        <taxon>Embryophyta</taxon>
        <taxon>Tracheophyta</taxon>
        <taxon>Spermatophyta</taxon>
        <taxon>Magnoliopsida</taxon>
        <taxon>eudicotyledons</taxon>
        <taxon>Gunneridae</taxon>
        <taxon>Pentapetalae</taxon>
        <taxon>rosids</taxon>
        <taxon>malvids</taxon>
        <taxon>Brassicales</taxon>
        <taxon>Brassicaceae</taxon>
        <taxon>Thlaspideae</taxon>
        <taxon>Thlaspi</taxon>
    </lineage>
</organism>
<evidence type="ECO:0000313" key="6">
    <source>
        <dbReference type="EMBL" id="CAH2054772.1"/>
    </source>
</evidence>
<feature type="transmembrane region" description="Helical" evidence="4">
    <location>
        <begin position="298"/>
        <end position="321"/>
    </location>
</feature>
<feature type="domain" description="RING-CH-type" evidence="5">
    <location>
        <begin position="23"/>
        <end position="91"/>
    </location>
</feature>
<dbReference type="InterPro" id="IPR011016">
    <property type="entry name" value="Znf_RING-CH"/>
</dbReference>
<feature type="transmembrane region" description="Helical" evidence="4">
    <location>
        <begin position="260"/>
        <end position="286"/>
    </location>
</feature>
<evidence type="ECO:0000313" key="7">
    <source>
        <dbReference type="Proteomes" id="UP000836841"/>
    </source>
</evidence>
<proteinExistence type="predicted"/>
<gene>
    <name evidence="6" type="ORF">TAV2_LOCUS10110</name>
</gene>
<dbReference type="Gene3D" id="3.30.40.10">
    <property type="entry name" value="Zinc/RING finger domain, C3HC4 (zinc finger)"/>
    <property type="match status" value="1"/>
</dbReference>
<evidence type="ECO:0000256" key="1">
    <source>
        <dbReference type="ARBA" id="ARBA00022723"/>
    </source>
</evidence>
<dbReference type="GO" id="GO:0008270">
    <property type="term" value="F:zinc ion binding"/>
    <property type="evidence" value="ECO:0007669"/>
    <property type="project" value="UniProtKB-KW"/>
</dbReference>
<dbReference type="PANTHER" id="PTHR13145:SF7">
    <property type="entry name" value="RING-CH-TYPE DOMAIN-CONTAINING PROTEIN"/>
    <property type="match status" value="1"/>
</dbReference>
<feature type="transmembrane region" description="Helical" evidence="4">
    <location>
        <begin position="675"/>
        <end position="694"/>
    </location>
</feature>
<evidence type="ECO:0000259" key="5">
    <source>
        <dbReference type="PROSITE" id="PS51292"/>
    </source>
</evidence>
<accession>A0AAU9S4K3</accession>
<keyword evidence="3" id="KW-0862">Zinc</keyword>
<evidence type="ECO:0000256" key="4">
    <source>
        <dbReference type="SAM" id="Phobius"/>
    </source>
</evidence>
<feature type="transmembrane region" description="Helical" evidence="4">
    <location>
        <begin position="333"/>
        <end position="356"/>
    </location>
</feature>
<evidence type="ECO:0000256" key="3">
    <source>
        <dbReference type="ARBA" id="ARBA00022833"/>
    </source>
</evidence>
<feature type="transmembrane region" description="Helical" evidence="4">
    <location>
        <begin position="159"/>
        <end position="182"/>
    </location>
</feature>
<keyword evidence="4" id="KW-1133">Transmembrane helix</keyword>
<name>A0AAU9S4K3_THLAR</name>
<dbReference type="PROSITE" id="PS51292">
    <property type="entry name" value="ZF_RING_CH"/>
    <property type="match status" value="1"/>
</dbReference>
<dbReference type="InterPro" id="IPR056521">
    <property type="entry name" value="MARCHF6-like_C"/>
</dbReference>
<feature type="transmembrane region" description="Helical" evidence="4">
    <location>
        <begin position="715"/>
        <end position="737"/>
    </location>
</feature>
<dbReference type="InterPro" id="IPR013083">
    <property type="entry name" value="Znf_RING/FYVE/PHD"/>
</dbReference>
<keyword evidence="7" id="KW-1185">Reference proteome</keyword>
<feature type="transmembrane region" description="Helical" evidence="4">
    <location>
        <begin position="118"/>
        <end position="139"/>
    </location>
</feature>
<sequence>MDVSPVIAGIGGYDQSFPEEDTDKEEDEDLCRICRSPEEPGNPLRYPCLCRGSIKYVHQDCLRTWLNRRGYKKCEAAFSNNFVCGRSYSFVPVYSENAPERLPCNEFLIAVLLRVARYVKLIVPWIVVILFNTYCSSLHPWGQEAVAQFQIDLGMFRKFASLFAGLIYSTLISCFMSIITIIRVEVGDLNVAGGFGLPQGVIGGVVQVLWKHMKILCDWYYHTLIRFLGEPRRLILVPPNAPIHEFGFIRRLLFFLDDDAFAFLAISGYVSLIFVLLPFWIGWIVLATFGSSYLSGNLAVIVGYMVTLSISFAYFGILFILRRTSFPPAGQWFSLGFHFITDLTMTLPCLLWGFSVKACKNLSVMKDAFVICFKIGVMPWMIGCWLCVCTSPMFGTKVSQIFEILSRVPSMVMPQWLVGFCYLMNADAYRELIQGIIHKRAFWYLLDVTDPEYKLTKLNLGHTLFAFASHGVLLVTLFHLPIKVITLISPSFFPLKFGITGEMTLHGVYSIFFNSISINLIVSGPDRFIKHTKPAIKLMVRKWITTASYWLQLSDFLLVVPQGGEGFHRDDQNARPLLQPRRPYDNNPWFILYSMAEGSMVNLHGSQNAEDGIKDQRDNRFLLRIALVLVLAALSMFAVSTTLMALPIFVGRVFLDSISFFMLRIGLRLDDVCSFWIGFDVLGAICISTCFVSDHIQKGRIDLLLKYVFLGIRNGLFFSIWISVIPGLLGLLIDLMIIIPSRVPLDESPVYFLFQDWLIGVVVLHIWVIMTMLTPMKWFATKAWRRKLERIGDVGINRLPSMWLLRDVIGSITSTLLTTFSIPYLLAKYLFPWLGFSESVNSAVERLIWPALLAIIAVWHLAKLTRDLIVYLQQLVFNERYLVGERVDNLTEDL</sequence>
<dbReference type="EMBL" id="OU466859">
    <property type="protein sequence ID" value="CAH2054772.1"/>
    <property type="molecule type" value="Genomic_DNA"/>
</dbReference>
<dbReference type="Pfam" id="PF12906">
    <property type="entry name" value="RINGv"/>
    <property type="match status" value="1"/>
</dbReference>
<feature type="transmembrane region" description="Helical" evidence="4">
    <location>
        <begin position="368"/>
        <end position="388"/>
    </location>
</feature>
<dbReference type="SMART" id="SM00744">
    <property type="entry name" value="RINGv"/>
    <property type="match status" value="1"/>
</dbReference>
<protein>
    <recommendedName>
        <fullName evidence="5">RING-CH-type domain-containing protein</fullName>
    </recommendedName>
</protein>
<feature type="transmembrane region" description="Helical" evidence="4">
    <location>
        <begin position="808"/>
        <end position="827"/>
    </location>
</feature>
<keyword evidence="4" id="KW-0812">Transmembrane</keyword>
<dbReference type="AlphaFoldDB" id="A0AAU9S4K3"/>
<dbReference type="GO" id="GO:0005789">
    <property type="term" value="C:endoplasmic reticulum membrane"/>
    <property type="evidence" value="ECO:0007669"/>
    <property type="project" value="TreeGrafter"/>
</dbReference>
<keyword evidence="4" id="KW-0472">Membrane</keyword>
<feature type="transmembrane region" description="Helical" evidence="4">
    <location>
        <begin position="757"/>
        <end position="780"/>
    </location>
</feature>
<feature type="transmembrane region" description="Helical" evidence="4">
    <location>
        <begin position="847"/>
        <end position="865"/>
    </location>
</feature>
<feature type="transmembrane region" description="Helical" evidence="4">
    <location>
        <begin position="622"/>
        <end position="655"/>
    </location>
</feature>
<dbReference type="PANTHER" id="PTHR13145">
    <property type="entry name" value="SSM4 PROTEIN"/>
    <property type="match status" value="1"/>
</dbReference>
<dbReference type="GO" id="GO:0036503">
    <property type="term" value="P:ERAD pathway"/>
    <property type="evidence" value="ECO:0007669"/>
    <property type="project" value="TreeGrafter"/>
</dbReference>
<reference evidence="6 7" key="1">
    <citation type="submission" date="2022-03" db="EMBL/GenBank/DDBJ databases">
        <authorList>
            <person name="Nunn A."/>
            <person name="Chopra R."/>
            <person name="Nunn A."/>
            <person name="Contreras Garrido A."/>
        </authorList>
    </citation>
    <scope>NUCLEOTIDE SEQUENCE [LARGE SCALE GENOMIC DNA]</scope>
</reference>